<organism evidence="5 6">
    <name type="scientific">Chitinophaga parva</name>
    <dbReference type="NCBI Taxonomy" id="2169414"/>
    <lineage>
        <taxon>Bacteria</taxon>
        <taxon>Pseudomonadati</taxon>
        <taxon>Bacteroidota</taxon>
        <taxon>Chitinophagia</taxon>
        <taxon>Chitinophagales</taxon>
        <taxon>Chitinophagaceae</taxon>
        <taxon>Chitinophaga</taxon>
    </lineage>
</organism>
<dbReference type="Pfam" id="PF20041">
    <property type="entry name" value="DUF6443"/>
    <property type="match status" value="1"/>
</dbReference>
<evidence type="ECO:0000259" key="3">
    <source>
        <dbReference type="Pfam" id="PF01844"/>
    </source>
</evidence>
<dbReference type="RefSeq" id="WP_108688700.1">
    <property type="nucleotide sequence ID" value="NZ_QCYK01000003.1"/>
</dbReference>
<name>A0A2T7BCY3_9BACT</name>
<dbReference type="Proteomes" id="UP000244450">
    <property type="component" value="Unassembled WGS sequence"/>
</dbReference>
<proteinExistence type="predicted"/>
<dbReference type="CDD" id="cd00085">
    <property type="entry name" value="HNHc"/>
    <property type="match status" value="1"/>
</dbReference>
<reference evidence="5 6" key="1">
    <citation type="submission" date="2018-04" db="EMBL/GenBank/DDBJ databases">
        <title>Chitinophaga fuyangensis sp. nov., isolated from soil in a chemical factory.</title>
        <authorList>
            <person name="Chen K."/>
        </authorList>
    </citation>
    <scope>NUCLEOTIDE SEQUENCE [LARGE SCALE GENOMIC DNA]</scope>
    <source>
        <strain evidence="5 6">LY-1</strain>
    </source>
</reference>
<dbReference type="PANTHER" id="PTHR32305">
    <property type="match status" value="1"/>
</dbReference>
<gene>
    <name evidence="5" type="ORF">DCC81_21310</name>
</gene>
<evidence type="ECO:0000256" key="2">
    <source>
        <dbReference type="SAM" id="SignalP"/>
    </source>
</evidence>
<evidence type="ECO:0000259" key="4">
    <source>
        <dbReference type="Pfam" id="PF20041"/>
    </source>
</evidence>
<feature type="signal peptide" evidence="2">
    <location>
        <begin position="1"/>
        <end position="18"/>
    </location>
</feature>
<dbReference type="NCBIfam" id="TIGR03696">
    <property type="entry name" value="Rhs_assc_core"/>
    <property type="match status" value="1"/>
</dbReference>
<dbReference type="EMBL" id="QCYK01000003">
    <property type="protein sequence ID" value="PUZ22956.1"/>
    <property type="molecule type" value="Genomic_DNA"/>
</dbReference>
<evidence type="ECO:0000313" key="5">
    <source>
        <dbReference type="EMBL" id="PUZ22956.1"/>
    </source>
</evidence>
<dbReference type="InterPro" id="IPR045619">
    <property type="entry name" value="DUF6443"/>
</dbReference>
<dbReference type="GO" id="GO:0004519">
    <property type="term" value="F:endonuclease activity"/>
    <property type="evidence" value="ECO:0007669"/>
    <property type="project" value="InterPro"/>
</dbReference>
<sequence>MRLFSLTILLFTCHVAMAQNVPQANPQPVNAHPVTQPAAYNSVNVNYVRTYLPRFGTTDTTAVFAPGNTVQQVAQTSQYLDGLGRPLQTVGKALSPAGYDVVSPLVYDVFGRQQYTYLPYIATGTSDGNFKPAPFAGQATFYRNESLNPGVAIDSIYYGQVQYENSPLNRVLKTYSPGANWAAEGGNRPVQQQYLVNALGDSVRIWAVPTSGSIPTSTSAYTAGQLARSLVIDEQGHRVETFKDKQDRVILKKVSLTAITGGHAGWLCTYYVYDDVGNLRCVIPPQAVEAIRGNWVITQAAYDELCFRYTYDGRDRVTVKKVPGAAIVEMVYDVRDRLVYSRDGNLRAQGKWMITYYDALNRPVETALYAGTETQATLQSQLTSSGTLNPTIPAASLTPLTYTYYDNYSYTGAKAAVTAELSKPQANGNVYAEPASAVSTMTKGLSTGRKELVLGTSQWLMTSIYYDNKGRVLQTVSDNAKGGVITASNLYDFSGRLLSTYMHQTNPSATLTPDLKVLSMTHYNAAGLVDSVSNIINDDPTTRRLVTTNSYDELGRVKTTALGNLETQAFEYNIQGWLSSINKDYINGVSNPKTHFGEILRYDRGFSQSQFNGNIAGAIWRGFNDGVVRAYGFGYDTSGRLAKADYTQQATGVWVQTAMDFSVSGLTYDANGNILSMKQRGLRGTQSATIDSLVYKYLPSSNKLKYVTDNANDPASVLGDFKETAQNKSLNALDTADYAYDQNGNLITDGNKGITAISYNFLNLPEQVNIKGKGVIKFLYDASGQKLRKTVVDSTSTPVRTTVTDYLGGMVFQNDSLQFIQHPAGRVRAKIYAGVPVKYVYDYFVKDHLGSTRQVLTEESDTASYVATMETPNATTENALFSNVDATRTSAPSGFKSDQLTSPDNSVAALNAATGRKIGPALVLRVMAGDTIQVGVSAFYKSGGDAVTRRNFGAQMVSALVQALSSDVSNAGVHTESTGSLPGGMVLDSSTYNDLVKSDPDWDGKPKAYLNYVLFDDQMTLQKEASGVKQVPATPDEAIQLGSGPVVASKSGFAYIYVSNESAQEVDFNNLAVVHKTGPLLEETHYYPFGLTMAGISSNALKGSNYPENRLKYNGIELDTSMGLNAYEASYRDLDPQTGRWWQIDPKIDEDMEAWSPYASNYDNPIRYNDFGGDAPGDGVLSKVWSAAVNTFNFTRQAVNGAVVGTTDNLLGTNLRSDYGARYIHDEASARGWNTGLDAADVAGVAIGDAEITAGAGIVVAGGGATIVSGGAASPASLPAMAGGVAVAAHGLVVIGKSAMNLLNQTGRVNITPAQQKAEKLSQKDRSGQDFTKAGKEAVKDVNKEKNAGTLACENCQTPLKDSPQSKKGVPTPKDAAQVDHIVPKAKGGSGTPANGQVLCPTCNVRKSDKML</sequence>
<comment type="caution">
    <text evidence="5">The sequence shown here is derived from an EMBL/GenBank/DDBJ whole genome shotgun (WGS) entry which is preliminary data.</text>
</comment>
<dbReference type="Gene3D" id="2.180.10.10">
    <property type="entry name" value="RHS repeat-associated core"/>
    <property type="match status" value="2"/>
</dbReference>
<dbReference type="InterPro" id="IPR050708">
    <property type="entry name" value="T6SS_VgrG/RHS"/>
</dbReference>
<dbReference type="GO" id="GO:0003676">
    <property type="term" value="F:nucleic acid binding"/>
    <property type="evidence" value="ECO:0007669"/>
    <property type="project" value="InterPro"/>
</dbReference>
<keyword evidence="6" id="KW-1185">Reference proteome</keyword>
<dbReference type="OrthoDB" id="976756at2"/>
<dbReference type="InterPro" id="IPR002711">
    <property type="entry name" value="HNH"/>
</dbReference>
<accession>A0A2T7BCY3</accession>
<dbReference type="GO" id="GO:0008270">
    <property type="term" value="F:zinc ion binding"/>
    <property type="evidence" value="ECO:0007669"/>
    <property type="project" value="InterPro"/>
</dbReference>
<feature type="domain" description="HNH" evidence="3">
    <location>
        <begin position="1353"/>
        <end position="1410"/>
    </location>
</feature>
<protein>
    <submittedName>
        <fullName evidence="5">Uncharacterized protein</fullName>
    </submittedName>
</protein>
<evidence type="ECO:0000256" key="1">
    <source>
        <dbReference type="SAM" id="MobiDB-lite"/>
    </source>
</evidence>
<dbReference type="Gene3D" id="1.10.30.50">
    <property type="match status" value="1"/>
</dbReference>
<keyword evidence="2" id="KW-0732">Signal</keyword>
<evidence type="ECO:0000313" key="6">
    <source>
        <dbReference type="Proteomes" id="UP000244450"/>
    </source>
</evidence>
<feature type="domain" description="DUF6443" evidence="4">
    <location>
        <begin position="65"/>
        <end position="194"/>
    </location>
</feature>
<dbReference type="InterPro" id="IPR022385">
    <property type="entry name" value="Rhs_assc_core"/>
</dbReference>
<dbReference type="Pfam" id="PF01844">
    <property type="entry name" value="HNH"/>
    <property type="match status" value="1"/>
</dbReference>
<feature type="chain" id="PRO_5015564282" evidence="2">
    <location>
        <begin position="19"/>
        <end position="1412"/>
    </location>
</feature>
<feature type="region of interest" description="Disordered" evidence="1">
    <location>
        <begin position="1355"/>
        <end position="1379"/>
    </location>
</feature>
<dbReference type="InterPro" id="IPR003615">
    <property type="entry name" value="HNH_nuc"/>
</dbReference>
<dbReference type="PANTHER" id="PTHR32305:SF15">
    <property type="entry name" value="PROTEIN RHSA-RELATED"/>
    <property type="match status" value="1"/>
</dbReference>